<gene>
    <name evidence="8" type="ORF">D9615_007235</name>
</gene>
<evidence type="ECO:0000256" key="6">
    <source>
        <dbReference type="SAM" id="MobiDB-lite"/>
    </source>
</evidence>
<dbReference type="InterPro" id="IPR015659">
    <property type="entry name" value="Proline_oxidase"/>
</dbReference>
<evidence type="ECO:0000256" key="2">
    <source>
        <dbReference type="ARBA" id="ARBA00012695"/>
    </source>
</evidence>
<comment type="function">
    <text evidence="5">Converts proline to delta-1-pyrroline-5-carboxylate.</text>
</comment>
<reference evidence="8 9" key="1">
    <citation type="journal article" date="2020" name="ISME J.">
        <title>Uncovering the hidden diversity of litter-decomposition mechanisms in mushroom-forming fungi.</title>
        <authorList>
            <person name="Floudas D."/>
            <person name="Bentzer J."/>
            <person name="Ahren D."/>
            <person name="Johansson T."/>
            <person name="Persson P."/>
            <person name="Tunlid A."/>
        </authorList>
    </citation>
    <scope>NUCLEOTIDE SEQUENCE [LARGE SCALE GENOMIC DNA]</scope>
    <source>
        <strain evidence="8 9">CBS 661.87</strain>
    </source>
</reference>
<dbReference type="EC" id="1.5.5.2" evidence="2 5"/>
<proteinExistence type="inferred from homology"/>
<dbReference type="GO" id="GO:0005739">
    <property type="term" value="C:mitochondrion"/>
    <property type="evidence" value="ECO:0007669"/>
    <property type="project" value="TreeGrafter"/>
</dbReference>
<keyword evidence="3 5" id="KW-0560">Oxidoreductase</keyword>
<feature type="region of interest" description="Disordered" evidence="6">
    <location>
        <begin position="480"/>
        <end position="502"/>
    </location>
</feature>
<evidence type="ECO:0000256" key="1">
    <source>
        <dbReference type="ARBA" id="ARBA00005869"/>
    </source>
</evidence>
<feature type="domain" description="Proline dehydrogenase" evidence="7">
    <location>
        <begin position="620"/>
        <end position="675"/>
    </location>
</feature>
<comment type="caution">
    <text evidence="8">The sequence shown here is derived from an EMBL/GenBank/DDBJ whole genome shotgun (WGS) entry which is preliminary data.</text>
</comment>
<comment type="similarity">
    <text evidence="1 5">Belongs to the proline oxidase family.</text>
</comment>
<feature type="compositionally biased region" description="Basic and acidic residues" evidence="6">
    <location>
        <begin position="553"/>
        <end position="563"/>
    </location>
</feature>
<name>A0A8H5H555_9AGAR</name>
<dbReference type="GO" id="GO:0010133">
    <property type="term" value="P:L-proline catabolic process to L-glutamate"/>
    <property type="evidence" value="ECO:0007669"/>
    <property type="project" value="TreeGrafter"/>
</dbReference>
<dbReference type="PANTHER" id="PTHR13914:SF0">
    <property type="entry name" value="PROLINE DEHYDROGENASE 1, MITOCHONDRIAL"/>
    <property type="match status" value="1"/>
</dbReference>
<keyword evidence="5" id="KW-0285">Flavoprotein</keyword>
<sequence>MDDGEDGVGIAVDAVGLDGGADGGLAEDELCEVVEVEDVGIALEELGEQALYGLVVDGGVGIEKIEIDIDQRLLAMGEQRAVTVEDGTHDIGRRGIVVVVVGRLFTLGHGARAPRILANLQRRPALISGGLVSGGLLLALASTIHADSAPVAPDEMRDMPLSALVRSYAVYTMCSIPALVDNSPRLLQLASLPGIRSIAEAFVRVTFFDQFVGGDTAHATLPLLYKLRAANKGTLFAYSVEVDEAEATSAATTKSAQPHPTKRIVDEMIRCIDVAADFEDGLDSTSMTGRQTWVAIKMSALLPDAHALINLSTHVLATRPSPTPARPYIPFPGCPHPSDLQVLALHPDAPSHDAPLTLTPADLASLRTLHADLTRICAHARARGVRLIFDAEYSWYQPAIDAFVAGLMRVFNRLEEGGGGRRQVQPLVYGTYQAYLRRTPAHLAQSLEDAKEGGYALGVKLVRGAYHPYEIAAHAPLPSLSDQMQKPHKTSTSISISPDPAPPVWLTKPETDACYDACVRLVLGAVQADVSHTSTSTSAAGKRKEEGDGDKEEGDREGDREPRVGVLFGTHNWKSCEGVLGELVRLGLAREVPRDQGKDEDEEGRGRGRGVVLLPEAVTERVAVGQLYGMCDDLTNHLVNTTASRAPFVIKYVPYGALSEVMPYLSRRAIENRSVLGDGMAALERRRAAHEIRRRVRAWVGLGSDLGA</sequence>
<dbReference type="GO" id="GO:0004657">
    <property type="term" value="F:proline dehydrogenase activity"/>
    <property type="evidence" value="ECO:0007669"/>
    <property type="project" value="UniProtKB-EC"/>
</dbReference>
<keyword evidence="4 5" id="KW-0642">Proline metabolism</keyword>
<dbReference type="GO" id="GO:0071949">
    <property type="term" value="F:FAD binding"/>
    <property type="evidence" value="ECO:0007669"/>
    <property type="project" value="TreeGrafter"/>
</dbReference>
<evidence type="ECO:0000313" key="9">
    <source>
        <dbReference type="Proteomes" id="UP000565441"/>
    </source>
</evidence>
<dbReference type="AlphaFoldDB" id="A0A8H5H555"/>
<dbReference type="Proteomes" id="UP000565441">
    <property type="component" value="Unassembled WGS sequence"/>
</dbReference>
<keyword evidence="5" id="KW-0274">FAD</keyword>
<evidence type="ECO:0000259" key="7">
    <source>
        <dbReference type="Pfam" id="PF01619"/>
    </source>
</evidence>
<dbReference type="Pfam" id="PF01619">
    <property type="entry name" value="Pro_dh"/>
    <property type="match status" value="2"/>
</dbReference>
<feature type="region of interest" description="Disordered" evidence="6">
    <location>
        <begin position="530"/>
        <end position="563"/>
    </location>
</feature>
<evidence type="ECO:0000313" key="8">
    <source>
        <dbReference type="EMBL" id="KAF5376968.1"/>
    </source>
</evidence>
<dbReference type="InterPro" id="IPR002872">
    <property type="entry name" value="Proline_DH_dom"/>
</dbReference>
<dbReference type="PANTHER" id="PTHR13914">
    <property type="entry name" value="PROLINE OXIDASE"/>
    <property type="match status" value="1"/>
</dbReference>
<keyword evidence="9" id="KW-1185">Reference proteome</keyword>
<protein>
    <recommendedName>
        <fullName evidence="2 5">Proline dehydrogenase</fullName>
        <ecNumber evidence="2 5">1.5.5.2</ecNumber>
    </recommendedName>
</protein>
<organism evidence="8 9">
    <name type="scientific">Tricholomella constricta</name>
    <dbReference type="NCBI Taxonomy" id="117010"/>
    <lineage>
        <taxon>Eukaryota</taxon>
        <taxon>Fungi</taxon>
        <taxon>Dikarya</taxon>
        <taxon>Basidiomycota</taxon>
        <taxon>Agaricomycotina</taxon>
        <taxon>Agaricomycetes</taxon>
        <taxon>Agaricomycetidae</taxon>
        <taxon>Agaricales</taxon>
        <taxon>Tricholomatineae</taxon>
        <taxon>Lyophyllaceae</taxon>
        <taxon>Tricholomella</taxon>
    </lineage>
</organism>
<feature type="compositionally biased region" description="Polar residues" evidence="6">
    <location>
        <begin position="480"/>
        <end position="496"/>
    </location>
</feature>
<comment type="cofactor">
    <cofactor evidence="5">
        <name>FAD</name>
        <dbReference type="ChEBI" id="CHEBI:57692"/>
    </cofactor>
</comment>
<evidence type="ECO:0000256" key="3">
    <source>
        <dbReference type="ARBA" id="ARBA00023002"/>
    </source>
</evidence>
<accession>A0A8H5H555</accession>
<feature type="compositionally biased region" description="Polar residues" evidence="6">
    <location>
        <begin position="530"/>
        <end position="539"/>
    </location>
</feature>
<dbReference type="InterPro" id="IPR029041">
    <property type="entry name" value="FAD-linked_oxidoreductase-like"/>
</dbReference>
<dbReference type="OrthoDB" id="5464at2759"/>
<evidence type="ECO:0000256" key="4">
    <source>
        <dbReference type="ARBA" id="ARBA00023062"/>
    </source>
</evidence>
<dbReference type="EMBL" id="JAACJP010000026">
    <property type="protein sequence ID" value="KAF5376968.1"/>
    <property type="molecule type" value="Genomic_DNA"/>
</dbReference>
<dbReference type="Gene3D" id="3.20.20.220">
    <property type="match status" value="1"/>
</dbReference>
<dbReference type="SUPFAM" id="SSF51730">
    <property type="entry name" value="FAD-linked oxidoreductase"/>
    <property type="match status" value="1"/>
</dbReference>
<feature type="domain" description="Proline dehydrogenase" evidence="7">
    <location>
        <begin position="262"/>
        <end position="472"/>
    </location>
</feature>
<comment type="catalytic activity">
    <reaction evidence="5">
        <text>L-proline + a quinone = (S)-1-pyrroline-5-carboxylate + a quinol + H(+)</text>
        <dbReference type="Rhea" id="RHEA:23784"/>
        <dbReference type="ChEBI" id="CHEBI:15378"/>
        <dbReference type="ChEBI" id="CHEBI:17388"/>
        <dbReference type="ChEBI" id="CHEBI:24646"/>
        <dbReference type="ChEBI" id="CHEBI:60039"/>
        <dbReference type="ChEBI" id="CHEBI:132124"/>
        <dbReference type="EC" id="1.5.5.2"/>
    </reaction>
</comment>
<evidence type="ECO:0000256" key="5">
    <source>
        <dbReference type="RuleBase" id="RU364054"/>
    </source>
</evidence>